<dbReference type="Gene3D" id="3.10.450.50">
    <property type="match status" value="1"/>
</dbReference>
<reference evidence="1 2" key="1">
    <citation type="submission" date="2018-06" db="EMBL/GenBank/DDBJ databases">
        <title>Carbapenemase-producing Enterobacteriaceae present in wastewater treatment plant effluent and nearby surface waters in the US.</title>
        <authorList>
            <person name="Mathys D.A."/>
            <person name="Mollenkopf D.F."/>
            <person name="Feicht S.M."/>
            <person name="Adams R.J."/>
            <person name="Albers A.L."/>
            <person name="Grooters S.V."/>
            <person name="Stuever D.M."/>
            <person name="Daniels J.B."/>
            <person name="Wittum T.E."/>
        </authorList>
    </citation>
    <scope>NUCLEOTIDE SEQUENCE [LARGE SCALE GENOMIC DNA]</scope>
    <source>
        <strain evidence="1 2">GEO_4_Eff_A</strain>
    </source>
</reference>
<organism evidence="1 2">
    <name type="scientific">Enterobacter cloacae</name>
    <dbReference type="NCBI Taxonomy" id="550"/>
    <lineage>
        <taxon>Bacteria</taxon>
        <taxon>Pseudomonadati</taxon>
        <taxon>Pseudomonadota</taxon>
        <taxon>Gammaproteobacteria</taxon>
        <taxon>Enterobacterales</taxon>
        <taxon>Enterobacteriaceae</taxon>
        <taxon>Enterobacter</taxon>
        <taxon>Enterobacter cloacae complex</taxon>
    </lineage>
</organism>
<dbReference type="EMBL" id="QJSL01000016">
    <property type="protein sequence ID" value="RXW27802.1"/>
    <property type="molecule type" value="Genomic_DNA"/>
</dbReference>
<proteinExistence type="predicted"/>
<evidence type="ECO:0000313" key="2">
    <source>
        <dbReference type="Proteomes" id="UP000290875"/>
    </source>
</evidence>
<dbReference type="AlphaFoldDB" id="A0A4Q2E6L4"/>
<dbReference type="RefSeq" id="WP_129324642.1">
    <property type="nucleotide sequence ID" value="NZ_QJSL01000016.1"/>
</dbReference>
<accession>A0A4Q2E6L4</accession>
<name>A0A4Q2E6L4_ENTCL</name>
<dbReference type="Proteomes" id="UP000290875">
    <property type="component" value="Unassembled WGS sequence"/>
</dbReference>
<sequence length="180" mass="20546">MIFKKKCLGQFAILVVFILFSRLSYSSQLDSAEKVLNYFYHSYISEDKAASSDLVTTYVLSDVIKSVNNSSLCNYDSDDSASGEDLEKMCAKKRDCKSSKGDYICNWDGVWVETDVNYFTKSQDIYPTWKKVINITPLKKSDASADFKVSLGKYPEPVMRLKVSLVPVERSWKISRVTKY</sequence>
<comment type="caution">
    <text evidence="1">The sequence shown here is derived from an EMBL/GenBank/DDBJ whole genome shotgun (WGS) entry which is preliminary data.</text>
</comment>
<gene>
    <name evidence="1" type="ORF">DM877_16835</name>
</gene>
<evidence type="ECO:0000313" key="1">
    <source>
        <dbReference type="EMBL" id="RXW27802.1"/>
    </source>
</evidence>
<protein>
    <submittedName>
        <fullName evidence="1">Uncharacterized protein</fullName>
    </submittedName>
</protein>